<evidence type="ECO:0000259" key="9">
    <source>
        <dbReference type="SMART" id="SM00382"/>
    </source>
</evidence>
<sequence>SFVVTPSVKSQMEAFALALSQRQPVLLEGPLGSGKSSLFREFAGLTGNTDVLFIHLDDQLDTKTLFGNYVCTEVPGEFKWQPGTLTQAIEKGLWVVFEDVDKAPSDLFSSLVSLLEDRKLQIPGRGEHYSCFSGGLCCRELPSVCYGLPNAIWDLLKFCNRVPHIFGGTKSPLTLRILNWPMQAVDCFAAAVGDTVDRQLVMRCIAEHWNVPLERVEYYSQLFKPLCQELRSALQIGRVVLPLQSRAVNLDWIHFSFEIYNDSFQAKGSYNTVFADTAQTMRLLERIARCVEQNEAVLLVGETGTGKTTLVQRLAWHMSAPLTVVNLSQQSDAADLLGGFKPVEAQSVCLPLVETFNEIFTATFSLQKNKDFWTTVQQYVEKKRWVLLLKAFRIAITKVGNLVGENSEESTPKKAKRQKPVSQNLLDRWRAFSVELSKTEKQVEASKSAFAFSFVEGVLVKALKNGTWLLLDEINLAPVEILERLNGIFDGGGGSVCLTERGDLEIVQRHPNFRIFACMNPATDVGKRELPVLLRNRLTELYVDEMCGKEDLEALVAKYLEGSMRSPENIVNFFLKAREEAEKRLRDGAGHKPQYSLRSLSRALEFTRHAMPVYGFDRALYDGVCMSFLTLLDQSSAPIMEELIQRVLYNQSGKSTSFSKSLMKAPAQPSPDHILFEQFWVQRGCESQTDADTAFCKRYVLTKSIKEHLKNIARAVFIRKYPVLLQGPTSSGKTSLVRYLAAVTGHKFLRINNHEHTDLQEYLGAYVSDHTGKLVFQEGPLVEAVRNGYWIVLDELNLAPSDVLEALNRLLDDNRELFVPELQVSVKPHPHFMLFATQNPPGIYGGRKALSRAFRNRFIELHVDDIPAGELVTILEKRCDVAASYAGKMVEVMKDLQRQRQGSKVFAGKHGYITPRDLFRWAERHRQSGISYEDLAWNGYVLLAERIRDSKEKVVVQTSLEKQLRVKINPDRVHEVLPFTYFLTQTVCVVVYWSFERTTNSRWQSRRLRKVSIVIVVSFFAFNV</sequence>
<feature type="domain" description="AAA+ ATPase" evidence="9">
    <location>
        <begin position="719"/>
        <end position="864"/>
    </location>
</feature>
<dbReference type="Pfam" id="PF07728">
    <property type="entry name" value="AAA_5"/>
    <property type="match status" value="3"/>
</dbReference>
<dbReference type="GO" id="GO:0005654">
    <property type="term" value="C:nucleoplasm"/>
    <property type="evidence" value="ECO:0007669"/>
    <property type="project" value="UniProtKB-SubCell"/>
</dbReference>
<feature type="non-terminal residue" evidence="10">
    <location>
        <position position="1"/>
    </location>
</feature>
<evidence type="ECO:0000256" key="6">
    <source>
        <dbReference type="ARBA" id="ARBA00022840"/>
    </source>
</evidence>
<evidence type="ECO:0000313" key="10">
    <source>
        <dbReference type="EMBL" id="EFJ24002.1"/>
    </source>
</evidence>
<comment type="similarity">
    <text evidence="3">Belongs to the midasin family.</text>
</comment>
<evidence type="ECO:0000256" key="7">
    <source>
        <dbReference type="ARBA" id="ARBA00023186"/>
    </source>
</evidence>
<organism evidence="11">
    <name type="scientific">Selaginella moellendorffii</name>
    <name type="common">Spikemoss</name>
    <dbReference type="NCBI Taxonomy" id="88036"/>
    <lineage>
        <taxon>Eukaryota</taxon>
        <taxon>Viridiplantae</taxon>
        <taxon>Streptophyta</taxon>
        <taxon>Embryophyta</taxon>
        <taxon>Tracheophyta</taxon>
        <taxon>Lycopodiopsida</taxon>
        <taxon>Selaginellales</taxon>
        <taxon>Selaginellaceae</taxon>
        <taxon>Selaginella</taxon>
    </lineage>
</organism>
<dbReference type="GO" id="GO:0016887">
    <property type="term" value="F:ATP hydrolysis activity"/>
    <property type="evidence" value="ECO:0007669"/>
    <property type="project" value="InterPro"/>
</dbReference>
<keyword evidence="7" id="KW-0143">Chaperone</keyword>
<feature type="domain" description="AAA+ ATPase" evidence="9">
    <location>
        <begin position="21"/>
        <end position="215"/>
    </location>
</feature>
<dbReference type="InterPro" id="IPR025662">
    <property type="entry name" value="Sigma_54_int_dom_ATP-bd_1"/>
</dbReference>
<accession>D8RVR3</accession>
<proteinExistence type="inferred from homology"/>
<evidence type="ECO:0000256" key="8">
    <source>
        <dbReference type="ARBA" id="ARBA00023242"/>
    </source>
</evidence>
<dbReference type="InterPro" id="IPR027417">
    <property type="entry name" value="P-loop_NTPase"/>
</dbReference>
<dbReference type="Pfam" id="PF17867">
    <property type="entry name" value="AAA_lid_7"/>
    <property type="match status" value="2"/>
</dbReference>
<dbReference type="PANTHER" id="PTHR48103">
    <property type="entry name" value="MIDASIN-RELATED"/>
    <property type="match status" value="1"/>
</dbReference>
<dbReference type="FunFam" id="3.40.50.300:FF:000582">
    <property type="entry name" value="Midasin"/>
    <property type="match status" value="1"/>
</dbReference>
<dbReference type="HOGENOM" id="CLU_005782_0_0_1"/>
<dbReference type="GO" id="GO:0005524">
    <property type="term" value="F:ATP binding"/>
    <property type="evidence" value="ECO:0007669"/>
    <property type="project" value="UniProtKB-KW"/>
</dbReference>
<protein>
    <recommendedName>
        <fullName evidence="4">Midasin</fullName>
    </recommendedName>
</protein>
<dbReference type="PROSITE" id="PS00675">
    <property type="entry name" value="SIGMA54_INTERACT_1"/>
    <property type="match status" value="1"/>
</dbReference>
<name>D8RVR3_SELML</name>
<dbReference type="eggNOG" id="KOG1808">
    <property type="taxonomic scope" value="Eukaryota"/>
</dbReference>
<dbReference type="EMBL" id="GL377591">
    <property type="protein sequence ID" value="EFJ24002.1"/>
    <property type="molecule type" value="Genomic_DNA"/>
</dbReference>
<keyword evidence="11" id="KW-1185">Reference proteome</keyword>
<comment type="subcellular location">
    <subcellularLocation>
        <location evidence="1">Nucleus</location>
        <location evidence="1">Nucleolus</location>
    </subcellularLocation>
    <subcellularLocation>
        <location evidence="2">Nucleus</location>
        <location evidence="2">Nucleoplasm</location>
    </subcellularLocation>
</comment>
<evidence type="ECO:0000256" key="5">
    <source>
        <dbReference type="ARBA" id="ARBA00022741"/>
    </source>
</evidence>
<dbReference type="InterPro" id="IPR011704">
    <property type="entry name" value="ATPase_dyneun-rel_AAA"/>
</dbReference>
<evidence type="ECO:0000256" key="3">
    <source>
        <dbReference type="ARBA" id="ARBA00007188"/>
    </source>
</evidence>
<keyword evidence="6" id="KW-0067">ATP-binding</keyword>
<dbReference type="PANTHER" id="PTHR48103:SF2">
    <property type="entry name" value="MIDASIN"/>
    <property type="match status" value="1"/>
</dbReference>
<evidence type="ECO:0000256" key="2">
    <source>
        <dbReference type="ARBA" id="ARBA00004642"/>
    </source>
</evidence>
<dbReference type="InterPro" id="IPR041190">
    <property type="entry name" value="Midasin_AAA_lid_5"/>
</dbReference>
<dbReference type="GO" id="GO:0005730">
    <property type="term" value="C:nucleolus"/>
    <property type="evidence" value="ECO:0007669"/>
    <property type="project" value="UniProtKB-SubCell"/>
</dbReference>
<dbReference type="InParanoid" id="D8RVR3"/>
<feature type="domain" description="AAA+ ATPase" evidence="9">
    <location>
        <begin position="293"/>
        <end position="545"/>
    </location>
</feature>
<evidence type="ECO:0000256" key="4">
    <source>
        <dbReference type="ARBA" id="ARBA00017143"/>
    </source>
</evidence>
<dbReference type="AlphaFoldDB" id="D8RVR3"/>
<dbReference type="CDD" id="cd00009">
    <property type="entry name" value="AAA"/>
    <property type="match status" value="1"/>
</dbReference>
<reference evidence="10 11" key="1">
    <citation type="journal article" date="2011" name="Science">
        <title>The Selaginella genome identifies genetic changes associated with the evolution of vascular plants.</title>
        <authorList>
            <person name="Banks J.A."/>
            <person name="Nishiyama T."/>
            <person name="Hasebe M."/>
            <person name="Bowman J.L."/>
            <person name="Gribskov M."/>
            <person name="dePamphilis C."/>
            <person name="Albert V.A."/>
            <person name="Aono N."/>
            <person name="Aoyama T."/>
            <person name="Ambrose B.A."/>
            <person name="Ashton N.W."/>
            <person name="Axtell M.J."/>
            <person name="Barker E."/>
            <person name="Barker M.S."/>
            <person name="Bennetzen J.L."/>
            <person name="Bonawitz N.D."/>
            <person name="Chapple C."/>
            <person name="Cheng C."/>
            <person name="Correa L.G."/>
            <person name="Dacre M."/>
            <person name="DeBarry J."/>
            <person name="Dreyer I."/>
            <person name="Elias M."/>
            <person name="Engstrom E.M."/>
            <person name="Estelle M."/>
            <person name="Feng L."/>
            <person name="Finet C."/>
            <person name="Floyd S.K."/>
            <person name="Frommer W.B."/>
            <person name="Fujita T."/>
            <person name="Gramzow L."/>
            <person name="Gutensohn M."/>
            <person name="Harholt J."/>
            <person name="Hattori M."/>
            <person name="Heyl A."/>
            <person name="Hirai T."/>
            <person name="Hiwatashi Y."/>
            <person name="Ishikawa M."/>
            <person name="Iwata M."/>
            <person name="Karol K.G."/>
            <person name="Koehler B."/>
            <person name="Kolukisaoglu U."/>
            <person name="Kubo M."/>
            <person name="Kurata T."/>
            <person name="Lalonde S."/>
            <person name="Li K."/>
            <person name="Li Y."/>
            <person name="Litt A."/>
            <person name="Lyons E."/>
            <person name="Manning G."/>
            <person name="Maruyama T."/>
            <person name="Michael T.P."/>
            <person name="Mikami K."/>
            <person name="Miyazaki S."/>
            <person name="Morinaga S."/>
            <person name="Murata T."/>
            <person name="Mueller-Roeber B."/>
            <person name="Nelson D.R."/>
            <person name="Obara M."/>
            <person name="Oguri Y."/>
            <person name="Olmstead R.G."/>
            <person name="Onodera N."/>
            <person name="Petersen B.L."/>
            <person name="Pils B."/>
            <person name="Prigge M."/>
            <person name="Rensing S.A."/>
            <person name="Riano-Pachon D.M."/>
            <person name="Roberts A.W."/>
            <person name="Sato Y."/>
            <person name="Scheller H.V."/>
            <person name="Schulz B."/>
            <person name="Schulz C."/>
            <person name="Shakirov E.V."/>
            <person name="Shibagaki N."/>
            <person name="Shinohara N."/>
            <person name="Shippen D.E."/>
            <person name="Soerensen I."/>
            <person name="Sotooka R."/>
            <person name="Sugimoto N."/>
            <person name="Sugita M."/>
            <person name="Sumikawa N."/>
            <person name="Tanurdzic M."/>
            <person name="Theissen G."/>
            <person name="Ulvskov P."/>
            <person name="Wakazuki S."/>
            <person name="Weng J.K."/>
            <person name="Willats W.W."/>
            <person name="Wipf D."/>
            <person name="Wolf P.G."/>
            <person name="Yang L."/>
            <person name="Zimmer A.D."/>
            <person name="Zhu Q."/>
            <person name="Mitros T."/>
            <person name="Hellsten U."/>
            <person name="Loque D."/>
            <person name="Otillar R."/>
            <person name="Salamov A."/>
            <person name="Schmutz J."/>
            <person name="Shapiro H."/>
            <person name="Lindquist E."/>
            <person name="Lucas S."/>
            <person name="Rokhsar D."/>
            <person name="Grigoriev I.V."/>
        </authorList>
    </citation>
    <scope>NUCLEOTIDE SEQUENCE [LARGE SCALE GENOMIC DNA]</scope>
</reference>
<dbReference type="FunFam" id="3.40.50.300:FF:000142">
    <property type="entry name" value="Midasin"/>
    <property type="match status" value="1"/>
</dbReference>
<gene>
    <name evidence="10" type="ORF">SELMODRAFT_102961</name>
</gene>
<dbReference type="Proteomes" id="UP000001514">
    <property type="component" value="Unassembled WGS sequence"/>
</dbReference>
<dbReference type="Pfam" id="PF12775">
    <property type="entry name" value="AAA_7"/>
    <property type="match status" value="1"/>
</dbReference>
<dbReference type="InterPro" id="IPR040848">
    <property type="entry name" value="AAA_lid_7"/>
</dbReference>
<evidence type="ECO:0000313" key="11">
    <source>
        <dbReference type="Proteomes" id="UP000001514"/>
    </source>
</evidence>
<dbReference type="SMART" id="SM00382">
    <property type="entry name" value="AAA"/>
    <property type="match status" value="3"/>
</dbReference>
<evidence type="ECO:0000256" key="1">
    <source>
        <dbReference type="ARBA" id="ARBA00004604"/>
    </source>
</evidence>
<dbReference type="KEGG" id="smo:SELMODRAFT_102961"/>
<keyword evidence="5" id="KW-0547">Nucleotide-binding</keyword>
<dbReference type="Gene3D" id="3.40.50.300">
    <property type="entry name" value="P-loop containing nucleotide triphosphate hydrolases"/>
    <property type="match status" value="3"/>
</dbReference>
<dbReference type="Pfam" id="PF17865">
    <property type="entry name" value="AAA_lid_5"/>
    <property type="match status" value="1"/>
</dbReference>
<dbReference type="InterPro" id="IPR003593">
    <property type="entry name" value="AAA+_ATPase"/>
</dbReference>
<dbReference type="Gramene" id="EFJ24002">
    <property type="protein sequence ID" value="EFJ24002"/>
    <property type="gene ID" value="SELMODRAFT_102961"/>
</dbReference>
<dbReference type="SUPFAM" id="SSF52540">
    <property type="entry name" value="P-loop containing nucleoside triphosphate hydrolases"/>
    <property type="match status" value="3"/>
</dbReference>
<dbReference type="GO" id="GO:0042254">
    <property type="term" value="P:ribosome biogenesis"/>
    <property type="evidence" value="ECO:0007669"/>
    <property type="project" value="UniProtKB-ARBA"/>
</dbReference>
<dbReference type="STRING" id="88036.D8RVR3"/>
<keyword evidence="8" id="KW-0539">Nucleus</keyword>
<dbReference type="OMA" id="VEEMECP"/>